<dbReference type="GO" id="GO:0003729">
    <property type="term" value="F:mRNA binding"/>
    <property type="evidence" value="ECO:0007669"/>
    <property type="project" value="TreeGrafter"/>
</dbReference>
<name>A0A8S2Q0Y1_9BILA</name>
<gene>
    <name evidence="3" type="ORF">SMN809_LOCUS16164</name>
</gene>
<dbReference type="GO" id="GO:0031087">
    <property type="term" value="P:deadenylation-independent decapping of nuclear-transcribed mRNA"/>
    <property type="evidence" value="ECO:0007669"/>
    <property type="project" value="TreeGrafter"/>
</dbReference>
<dbReference type="Proteomes" id="UP000676336">
    <property type="component" value="Unassembled WGS sequence"/>
</dbReference>
<evidence type="ECO:0000256" key="1">
    <source>
        <dbReference type="ARBA" id="ARBA00004496"/>
    </source>
</evidence>
<reference evidence="3" key="1">
    <citation type="submission" date="2021-02" db="EMBL/GenBank/DDBJ databases">
        <authorList>
            <person name="Nowell W R."/>
        </authorList>
    </citation>
    <scope>NUCLEOTIDE SEQUENCE</scope>
</reference>
<dbReference type="GO" id="GO:0000932">
    <property type="term" value="C:P-body"/>
    <property type="evidence" value="ECO:0007669"/>
    <property type="project" value="TreeGrafter"/>
</dbReference>
<comment type="subcellular location">
    <subcellularLocation>
        <location evidence="1">Cytoplasm</location>
    </subcellularLocation>
</comment>
<dbReference type="AlphaFoldDB" id="A0A8S2Q0Y1"/>
<dbReference type="EMBL" id="CAJOBI010007145">
    <property type="protein sequence ID" value="CAF4078473.1"/>
    <property type="molecule type" value="Genomic_DNA"/>
</dbReference>
<dbReference type="Gene3D" id="6.10.140.2030">
    <property type="match status" value="1"/>
</dbReference>
<accession>A0A8S2Q0Y1</accession>
<protein>
    <submittedName>
        <fullName evidence="3">Uncharacterized protein</fullName>
    </submittedName>
</protein>
<dbReference type="GO" id="GO:0008047">
    <property type="term" value="F:enzyme activator activity"/>
    <property type="evidence" value="ECO:0007669"/>
    <property type="project" value="InterPro"/>
</dbReference>
<comment type="caution">
    <text evidence="3">The sequence shown here is derived from an EMBL/GenBank/DDBJ whole genome shotgun (WGS) entry which is preliminary data.</text>
</comment>
<dbReference type="GO" id="GO:0000290">
    <property type="term" value="P:deadenylation-dependent decapping of nuclear-transcribed mRNA"/>
    <property type="evidence" value="ECO:0007669"/>
    <property type="project" value="InterPro"/>
</dbReference>
<proteinExistence type="predicted"/>
<keyword evidence="2" id="KW-0963">Cytoplasm</keyword>
<evidence type="ECO:0000313" key="4">
    <source>
        <dbReference type="Proteomes" id="UP000676336"/>
    </source>
</evidence>
<dbReference type="PANTHER" id="PTHR16290">
    <property type="entry name" value="TRANSCRIPTION FACTOR SMIF DECAPPING ENZYME DCP1"/>
    <property type="match status" value="1"/>
</dbReference>
<dbReference type="InterPro" id="IPR010334">
    <property type="entry name" value="Dcp1"/>
</dbReference>
<sequence length="300" mass="33617">FRFSSDIYGIWFISKNDCPGVTECLKRLTIQAKEIEQSKQNASTINFNNQNLFATLNQAGSDIFSLLVNAQEKFQETKRKQEVNNTDAIASMPAALLRLFSTQDASSAAVANNDEREQELKKTLGILGKPALSVTELEKKLLQPPSLEITKPMVVSKNNNNYNTIESLSKHVSIENKNSTQTAHHSISSCVGTTSTNDRTTSSDQNLFSGFDTFSNNNNGRLMTPAEFQTLQIPQTPVFIPQIQTDPVASCLHCQNSSMNRFSKDTLRQLLIDMLKNDEEFLTGLHNAYTEKQNDLHRIY</sequence>
<dbReference type="PANTHER" id="PTHR16290:SF0">
    <property type="entry name" value="DECAPPING PROTEIN 1, ISOFORM A"/>
    <property type="match status" value="1"/>
</dbReference>
<evidence type="ECO:0000313" key="3">
    <source>
        <dbReference type="EMBL" id="CAF4078473.1"/>
    </source>
</evidence>
<feature type="non-terminal residue" evidence="3">
    <location>
        <position position="300"/>
    </location>
</feature>
<evidence type="ECO:0000256" key="2">
    <source>
        <dbReference type="ARBA" id="ARBA00022490"/>
    </source>
</evidence>
<organism evidence="3 4">
    <name type="scientific">Rotaria magnacalcarata</name>
    <dbReference type="NCBI Taxonomy" id="392030"/>
    <lineage>
        <taxon>Eukaryota</taxon>
        <taxon>Metazoa</taxon>
        <taxon>Spiralia</taxon>
        <taxon>Gnathifera</taxon>
        <taxon>Rotifera</taxon>
        <taxon>Eurotatoria</taxon>
        <taxon>Bdelloidea</taxon>
        <taxon>Philodinida</taxon>
        <taxon>Philodinidae</taxon>
        <taxon>Rotaria</taxon>
    </lineage>
</organism>